<dbReference type="PANTHER" id="PTHR30337:SF0">
    <property type="entry name" value="NUCLEASE SBCCD SUBUNIT D"/>
    <property type="match status" value="1"/>
</dbReference>
<dbReference type="InterPro" id="IPR050535">
    <property type="entry name" value="DNA_Repair-Maintenance_Comp"/>
</dbReference>
<gene>
    <name evidence="9" type="ORF">UFOPK3752_01147</name>
    <name evidence="10" type="ORF">UFOPK4150_01748</name>
</gene>
<dbReference type="PANTHER" id="PTHR30337">
    <property type="entry name" value="COMPONENT OF ATP-DEPENDENT DSDNA EXONUCLEASE"/>
    <property type="match status" value="1"/>
</dbReference>
<evidence type="ECO:0000313" key="10">
    <source>
        <dbReference type="EMBL" id="CAB5037093.1"/>
    </source>
</evidence>
<evidence type="ECO:0000256" key="4">
    <source>
        <dbReference type="ARBA" id="ARBA00022722"/>
    </source>
</evidence>
<name>A0A6J7S7B3_9ZZZZ</name>
<proteinExistence type="inferred from homology"/>
<evidence type="ECO:0000256" key="1">
    <source>
        <dbReference type="ARBA" id="ARBA00010555"/>
    </source>
</evidence>
<dbReference type="CDD" id="cd00840">
    <property type="entry name" value="MPP_Mre11_N"/>
    <property type="match status" value="1"/>
</dbReference>
<comment type="similarity">
    <text evidence="1">Belongs to the SbcD family.</text>
</comment>
<keyword evidence="4" id="KW-0540">Nuclease</keyword>
<dbReference type="AlphaFoldDB" id="A0A6J7S7B3"/>
<comment type="subunit">
    <text evidence="2">Heterodimer of SbcC and SbcD.</text>
</comment>
<feature type="domain" description="Calcineurin-like phosphoesterase" evidence="7">
    <location>
        <begin position="12"/>
        <end position="224"/>
    </location>
</feature>
<dbReference type="Gene3D" id="3.60.21.10">
    <property type="match status" value="1"/>
</dbReference>
<dbReference type="GO" id="GO:0004519">
    <property type="term" value="F:endonuclease activity"/>
    <property type="evidence" value="ECO:0007669"/>
    <property type="project" value="InterPro"/>
</dbReference>
<keyword evidence="6" id="KW-0269">Exonuclease</keyword>
<evidence type="ECO:0000256" key="5">
    <source>
        <dbReference type="ARBA" id="ARBA00022801"/>
    </source>
</evidence>
<dbReference type="GO" id="GO:0008408">
    <property type="term" value="F:3'-5' exonuclease activity"/>
    <property type="evidence" value="ECO:0007669"/>
    <property type="project" value="InterPro"/>
</dbReference>
<dbReference type="InterPro" id="IPR004843">
    <property type="entry name" value="Calcineurin-like_PHP"/>
</dbReference>
<evidence type="ECO:0000256" key="2">
    <source>
        <dbReference type="ARBA" id="ARBA00011322"/>
    </source>
</evidence>
<dbReference type="SUPFAM" id="SSF56300">
    <property type="entry name" value="Metallo-dependent phosphatases"/>
    <property type="match status" value="1"/>
</dbReference>
<sequence>MSAGAVSVVGVRLLHTSDWHLGRSFHRADLTSAQGDFLDWLVQLAVAREVDAVLVAGDIFDRAVPSVDAVSIASRALAQLAAAGVTVVVTSGNHDSATRLGFGSELATAAGVHVRTRLEGVDQPVTLTDDHGPLHVYPIPYLDPDVVHTALGVGRSHADVFGAVMERIASHREANPGRAIAVGHAFVTGGAPSDSERDIRVGGVNDISASLFDGLDYVALGHLHGAQIVAGSSAVVRYSGSPLAYSFSEVGHRKSVTLVEIDAEGQVRCEIVETPVPRSIATIRGRLDDLLVDPLLAVHESAWLQVTLTDDRRPDAPLERLRRRFPHVLVIEFRPEGAGVTVAADLARLRSVGSDPVEVGRAFLAYVAGEPDDTEMSVFASAEESARGRGEALHALPGAVSGAPEPAVQSEGS</sequence>
<dbReference type="InterPro" id="IPR004593">
    <property type="entry name" value="SbcD"/>
</dbReference>
<evidence type="ECO:0000256" key="6">
    <source>
        <dbReference type="ARBA" id="ARBA00022839"/>
    </source>
</evidence>
<dbReference type="InterPro" id="IPR041796">
    <property type="entry name" value="Mre11_N"/>
</dbReference>
<dbReference type="Pfam" id="PF12320">
    <property type="entry name" value="SbcD_C"/>
    <property type="match status" value="1"/>
</dbReference>
<dbReference type="EMBL" id="CAFBND010000039">
    <property type="protein sequence ID" value="CAB4942434.1"/>
    <property type="molecule type" value="Genomic_DNA"/>
</dbReference>
<evidence type="ECO:0000259" key="7">
    <source>
        <dbReference type="Pfam" id="PF00149"/>
    </source>
</evidence>
<dbReference type="InterPro" id="IPR026843">
    <property type="entry name" value="SbcD_C"/>
</dbReference>
<keyword evidence="5" id="KW-0378">Hydrolase</keyword>
<dbReference type="InterPro" id="IPR029052">
    <property type="entry name" value="Metallo-depent_PP-like"/>
</dbReference>
<evidence type="ECO:0000313" key="9">
    <source>
        <dbReference type="EMBL" id="CAB4942434.1"/>
    </source>
</evidence>
<dbReference type="EMBL" id="CAFBPU010000040">
    <property type="protein sequence ID" value="CAB5037093.1"/>
    <property type="molecule type" value="Genomic_DNA"/>
</dbReference>
<protein>
    <recommendedName>
        <fullName evidence="3">Nuclease SbcCD subunit D</fullName>
    </recommendedName>
</protein>
<dbReference type="Pfam" id="PF00149">
    <property type="entry name" value="Metallophos"/>
    <property type="match status" value="1"/>
</dbReference>
<feature type="domain" description="Nuclease SbcCD subunit D C-terminal" evidence="8">
    <location>
        <begin position="277"/>
        <end position="349"/>
    </location>
</feature>
<dbReference type="NCBIfam" id="TIGR00619">
    <property type="entry name" value="sbcd"/>
    <property type="match status" value="1"/>
</dbReference>
<organism evidence="10">
    <name type="scientific">freshwater metagenome</name>
    <dbReference type="NCBI Taxonomy" id="449393"/>
    <lineage>
        <taxon>unclassified sequences</taxon>
        <taxon>metagenomes</taxon>
        <taxon>ecological metagenomes</taxon>
    </lineage>
</organism>
<evidence type="ECO:0000259" key="8">
    <source>
        <dbReference type="Pfam" id="PF12320"/>
    </source>
</evidence>
<dbReference type="GO" id="GO:0006259">
    <property type="term" value="P:DNA metabolic process"/>
    <property type="evidence" value="ECO:0007669"/>
    <property type="project" value="InterPro"/>
</dbReference>
<reference evidence="10" key="1">
    <citation type="submission" date="2020-05" db="EMBL/GenBank/DDBJ databases">
        <authorList>
            <person name="Chiriac C."/>
            <person name="Salcher M."/>
            <person name="Ghai R."/>
            <person name="Kavagutti S V."/>
        </authorList>
    </citation>
    <scope>NUCLEOTIDE SEQUENCE</scope>
</reference>
<accession>A0A6J7S7B3</accession>
<evidence type="ECO:0000256" key="3">
    <source>
        <dbReference type="ARBA" id="ARBA00013365"/>
    </source>
</evidence>